<name>M0N2I2_9EURY</name>
<dbReference type="STRING" id="1227456.C450_14607"/>
<protein>
    <submittedName>
        <fullName evidence="1">Uncharacterized protein</fullName>
    </submittedName>
</protein>
<dbReference type="OrthoDB" id="270754at2157"/>
<accession>M0N2I2</accession>
<keyword evidence="2" id="KW-1185">Reference proteome</keyword>
<dbReference type="AlphaFoldDB" id="M0N2I2"/>
<comment type="caution">
    <text evidence="1">The sequence shown here is derived from an EMBL/GenBank/DDBJ whole genome shotgun (WGS) entry which is preliminary data.</text>
</comment>
<reference evidence="1 2" key="1">
    <citation type="journal article" date="2014" name="PLoS Genet.">
        <title>Phylogenetically driven sequencing of extremely halophilic archaea reveals strategies for static and dynamic osmo-response.</title>
        <authorList>
            <person name="Becker E.A."/>
            <person name="Seitzer P.M."/>
            <person name="Tritt A."/>
            <person name="Larsen D."/>
            <person name="Krusor M."/>
            <person name="Yao A.I."/>
            <person name="Wu D."/>
            <person name="Madern D."/>
            <person name="Eisen J.A."/>
            <person name="Darling A.E."/>
            <person name="Facciotti M.T."/>
        </authorList>
    </citation>
    <scope>NUCLEOTIDE SEQUENCE [LARGE SCALE GENOMIC DNA]</scope>
    <source>
        <strain evidence="1 2">DSM 8989</strain>
    </source>
</reference>
<dbReference type="EMBL" id="AOME01000070">
    <property type="protein sequence ID" value="EMA50910.1"/>
    <property type="molecule type" value="Genomic_DNA"/>
</dbReference>
<evidence type="ECO:0000313" key="2">
    <source>
        <dbReference type="Proteomes" id="UP000011625"/>
    </source>
</evidence>
<evidence type="ECO:0000313" key="1">
    <source>
        <dbReference type="EMBL" id="EMA50910.1"/>
    </source>
</evidence>
<proteinExistence type="predicted"/>
<dbReference type="RefSeq" id="WP_005044553.1">
    <property type="nucleotide sequence ID" value="NZ_AOME01000070.1"/>
</dbReference>
<gene>
    <name evidence="1" type="ORF">C450_14607</name>
</gene>
<organism evidence="1 2">
    <name type="scientific">Halococcus salifodinae DSM 8989</name>
    <dbReference type="NCBI Taxonomy" id="1227456"/>
    <lineage>
        <taxon>Archaea</taxon>
        <taxon>Methanobacteriati</taxon>
        <taxon>Methanobacteriota</taxon>
        <taxon>Stenosarchaea group</taxon>
        <taxon>Halobacteria</taxon>
        <taxon>Halobacteriales</taxon>
        <taxon>Halococcaceae</taxon>
        <taxon>Halococcus</taxon>
    </lineage>
</organism>
<sequence length="137" mass="15944">MSKIEIHEEEGERQFAYDATDGLVFPIVDTDLEDEELKGIIEYVLNIGETENDVWSPPKPSSDAFIWRYLNFTQLLSILERDKIWFNNVNKFNDPYEGTTPEANLESEIEDLVDNFEVSRETALKFSKTRVVGETFR</sequence>
<dbReference type="Proteomes" id="UP000011625">
    <property type="component" value="Unassembled WGS sequence"/>
</dbReference>